<dbReference type="Gene3D" id="2.120.10.30">
    <property type="entry name" value="TolB, C-terminal domain"/>
    <property type="match status" value="1"/>
</dbReference>
<dbReference type="PANTHER" id="PTHR36842">
    <property type="entry name" value="PROTEIN TOLB HOMOLOG"/>
    <property type="match status" value="1"/>
</dbReference>
<name>A0A383A573_9ZZZZ</name>
<dbReference type="SUPFAM" id="SSF69304">
    <property type="entry name" value="Tricorn protease N-terminal domain"/>
    <property type="match status" value="1"/>
</dbReference>
<organism evidence="2">
    <name type="scientific">marine metagenome</name>
    <dbReference type="NCBI Taxonomy" id="408172"/>
    <lineage>
        <taxon>unclassified sequences</taxon>
        <taxon>metagenomes</taxon>
        <taxon>ecological metagenomes</taxon>
    </lineage>
</organism>
<protein>
    <recommendedName>
        <fullName evidence="3">Dipeptidylpeptidase IV N-terminal domain-containing protein</fullName>
    </recommendedName>
</protein>
<dbReference type="PANTHER" id="PTHR36842:SF1">
    <property type="entry name" value="PROTEIN TOLB"/>
    <property type="match status" value="1"/>
</dbReference>
<sequence length="253" mass="28621">LCPSYSPDGSQVVFAMADKDANMDLYLLEFSSGSIRRLTDDPTVDYNPIWHPDGDFITYTSHAGSTPNLHTLSLASGKSRPITDVGEAIWSWQWTPGDTTIMSTTLKDVDTVRVVKVDPHRSVTTQPLSMRNVYTRWRKTEPAYPLENVDPAKPVDIISKNPYRFTRKIKHFFTLPLPTDKEFILVSQWTDAMGRHIFQGVGVLDYSGDNTHRFLLDYYNAMVGPGFGLTLSSLMGFTVRPYDNSRYGLIEEI</sequence>
<evidence type="ECO:0000256" key="1">
    <source>
        <dbReference type="ARBA" id="ARBA00009820"/>
    </source>
</evidence>
<evidence type="ECO:0008006" key="3">
    <source>
        <dbReference type="Google" id="ProtNLM"/>
    </source>
</evidence>
<feature type="non-terminal residue" evidence="2">
    <location>
        <position position="253"/>
    </location>
</feature>
<evidence type="ECO:0000313" key="2">
    <source>
        <dbReference type="EMBL" id="SVE02750.1"/>
    </source>
</evidence>
<gene>
    <name evidence="2" type="ORF">METZ01_LOCUS455604</name>
</gene>
<dbReference type="EMBL" id="UINC01189178">
    <property type="protein sequence ID" value="SVE02750.1"/>
    <property type="molecule type" value="Genomic_DNA"/>
</dbReference>
<accession>A0A383A573</accession>
<dbReference type="Pfam" id="PF07676">
    <property type="entry name" value="PD40"/>
    <property type="match status" value="2"/>
</dbReference>
<proteinExistence type="inferred from homology"/>
<reference evidence="2" key="1">
    <citation type="submission" date="2018-05" db="EMBL/GenBank/DDBJ databases">
        <authorList>
            <person name="Lanie J.A."/>
            <person name="Ng W.-L."/>
            <person name="Kazmierczak K.M."/>
            <person name="Andrzejewski T.M."/>
            <person name="Davidsen T.M."/>
            <person name="Wayne K.J."/>
            <person name="Tettelin H."/>
            <person name="Glass J.I."/>
            <person name="Rusch D."/>
            <person name="Podicherti R."/>
            <person name="Tsui H.-C.T."/>
            <person name="Winkler M.E."/>
        </authorList>
    </citation>
    <scope>NUCLEOTIDE SEQUENCE</scope>
</reference>
<dbReference type="InterPro" id="IPR011042">
    <property type="entry name" value="6-blade_b-propeller_TolB-like"/>
</dbReference>
<dbReference type="AlphaFoldDB" id="A0A383A573"/>
<dbReference type="InterPro" id="IPR011659">
    <property type="entry name" value="WD40"/>
</dbReference>
<comment type="similarity">
    <text evidence="1">Belongs to the TolB family.</text>
</comment>
<feature type="non-terminal residue" evidence="2">
    <location>
        <position position="1"/>
    </location>
</feature>